<dbReference type="NCBIfam" id="TIGR00808">
    <property type="entry name" value="malonate_madM"/>
    <property type="match status" value="1"/>
</dbReference>
<keyword evidence="1" id="KW-1133">Transmembrane helix</keyword>
<dbReference type="Proteomes" id="UP000199564">
    <property type="component" value="Unassembled WGS sequence"/>
</dbReference>
<feature type="transmembrane region" description="Helical" evidence="1">
    <location>
        <begin position="12"/>
        <end position="31"/>
    </location>
</feature>
<gene>
    <name evidence="3" type="ORF">SAMN04488519_106207</name>
</gene>
<feature type="transmembrane region" description="Helical" evidence="1">
    <location>
        <begin position="229"/>
        <end position="248"/>
    </location>
</feature>
<feature type="transmembrane region" description="Helical" evidence="1">
    <location>
        <begin position="43"/>
        <end position="62"/>
    </location>
</feature>
<protein>
    <submittedName>
        <fullName evidence="3">Malonate transporter, MadM subunit</fullName>
    </submittedName>
</protein>
<sequence>MQELFKVIDQNGLILAFLLIGLLYFVSDWLSRAIFKRRIPGSAIAIFGGLGLGYLGGLITNGNKGFADLELFKGVGFLGGSMFRDFTIVATAMGASFFLIKKSGWIGLASLITGTLVFFIAGVLIAWTFGYRDAVSLCTIGAGACTYIVGPVTGGALGASSEVIALSIATGVVKTIAVTVLTPIFAKRIGLDNPTAAIAYGGVMGTSSGVTAGLAATDPKLVPYGAVSATFYTGLGCLLCPSLFYLILELLTAS</sequence>
<dbReference type="AlphaFoldDB" id="A0A1I5H0T6"/>
<evidence type="ECO:0000259" key="2">
    <source>
        <dbReference type="Pfam" id="PF03818"/>
    </source>
</evidence>
<dbReference type="InterPro" id="IPR018402">
    <property type="entry name" value="Mal/Na_symporter_MadM_N"/>
</dbReference>
<feature type="transmembrane region" description="Helical" evidence="1">
    <location>
        <begin position="197"/>
        <end position="217"/>
    </location>
</feature>
<keyword evidence="1" id="KW-0472">Membrane</keyword>
<keyword evidence="4" id="KW-1185">Reference proteome</keyword>
<dbReference type="InterPro" id="IPR004691">
    <property type="entry name" value="Mal/Na_symporter_MadM"/>
</dbReference>
<accession>A0A1I5H0T6</accession>
<feature type="transmembrane region" description="Helical" evidence="1">
    <location>
        <begin position="163"/>
        <end position="185"/>
    </location>
</feature>
<organism evidence="3 4">
    <name type="scientific">Algoriphagus ornithinivorans</name>
    <dbReference type="NCBI Taxonomy" id="226506"/>
    <lineage>
        <taxon>Bacteria</taxon>
        <taxon>Pseudomonadati</taxon>
        <taxon>Bacteroidota</taxon>
        <taxon>Cytophagia</taxon>
        <taxon>Cytophagales</taxon>
        <taxon>Cyclobacteriaceae</taxon>
        <taxon>Algoriphagus</taxon>
    </lineage>
</organism>
<evidence type="ECO:0000313" key="4">
    <source>
        <dbReference type="Proteomes" id="UP000199564"/>
    </source>
</evidence>
<keyword evidence="1" id="KW-0812">Transmembrane</keyword>
<dbReference type="EMBL" id="FOVW01000006">
    <property type="protein sequence ID" value="SFO41817.1"/>
    <property type="molecule type" value="Genomic_DNA"/>
</dbReference>
<dbReference type="RefSeq" id="WP_091654112.1">
    <property type="nucleotide sequence ID" value="NZ_FOVW01000006.1"/>
</dbReference>
<feature type="domain" description="Malonate/sodium symporter MadM subunit N-terminal" evidence="2">
    <location>
        <begin position="5"/>
        <end position="251"/>
    </location>
</feature>
<reference evidence="4" key="1">
    <citation type="submission" date="2016-10" db="EMBL/GenBank/DDBJ databases">
        <authorList>
            <person name="Varghese N."/>
            <person name="Submissions S."/>
        </authorList>
    </citation>
    <scope>NUCLEOTIDE SEQUENCE [LARGE SCALE GENOMIC DNA]</scope>
    <source>
        <strain evidence="4">DSM 15282</strain>
    </source>
</reference>
<evidence type="ECO:0000256" key="1">
    <source>
        <dbReference type="SAM" id="Phobius"/>
    </source>
</evidence>
<dbReference type="STRING" id="226506.SAMN04488519_106207"/>
<dbReference type="Pfam" id="PF03818">
    <property type="entry name" value="MadM"/>
    <property type="match status" value="1"/>
</dbReference>
<evidence type="ECO:0000313" key="3">
    <source>
        <dbReference type="EMBL" id="SFO41817.1"/>
    </source>
</evidence>
<proteinExistence type="predicted"/>
<name>A0A1I5H0T6_9BACT</name>
<feature type="transmembrane region" description="Helical" evidence="1">
    <location>
        <begin position="82"/>
        <end position="100"/>
    </location>
</feature>
<dbReference type="GO" id="GO:0044668">
    <property type="term" value="F:sodium:malonate symporter activity"/>
    <property type="evidence" value="ECO:0007669"/>
    <property type="project" value="InterPro"/>
</dbReference>
<feature type="transmembrane region" description="Helical" evidence="1">
    <location>
        <begin position="107"/>
        <end position="127"/>
    </location>
</feature>